<protein>
    <submittedName>
        <fullName evidence="2">Uncharacterized protein</fullName>
    </submittedName>
</protein>
<accession>A0AAV4VKX3</accession>
<gene>
    <name evidence="2" type="ORF">CEXT_64971</name>
</gene>
<evidence type="ECO:0000313" key="3">
    <source>
        <dbReference type="Proteomes" id="UP001054945"/>
    </source>
</evidence>
<dbReference type="EMBL" id="BPLR01014670">
    <property type="protein sequence ID" value="GIY70469.1"/>
    <property type="molecule type" value="Genomic_DNA"/>
</dbReference>
<feature type="transmembrane region" description="Helical" evidence="1">
    <location>
        <begin position="6"/>
        <end position="26"/>
    </location>
</feature>
<organism evidence="2 3">
    <name type="scientific">Caerostris extrusa</name>
    <name type="common">Bark spider</name>
    <name type="synonym">Caerostris bankana</name>
    <dbReference type="NCBI Taxonomy" id="172846"/>
    <lineage>
        <taxon>Eukaryota</taxon>
        <taxon>Metazoa</taxon>
        <taxon>Ecdysozoa</taxon>
        <taxon>Arthropoda</taxon>
        <taxon>Chelicerata</taxon>
        <taxon>Arachnida</taxon>
        <taxon>Araneae</taxon>
        <taxon>Araneomorphae</taxon>
        <taxon>Entelegynae</taxon>
        <taxon>Araneoidea</taxon>
        <taxon>Araneidae</taxon>
        <taxon>Caerostris</taxon>
    </lineage>
</organism>
<keyword evidence="1" id="KW-0812">Transmembrane</keyword>
<name>A0AAV4VKX3_CAEEX</name>
<dbReference type="AlphaFoldDB" id="A0AAV4VKX3"/>
<dbReference type="Proteomes" id="UP001054945">
    <property type="component" value="Unassembled WGS sequence"/>
</dbReference>
<evidence type="ECO:0000256" key="1">
    <source>
        <dbReference type="SAM" id="Phobius"/>
    </source>
</evidence>
<sequence length="116" mass="13203">MNDDLFAFGIIIPITAQSLSLLTVAFKNHFVIRGGFTTMFMIDFIFNGAFHLNLSTETKTDMSSPLRSWLNHPYRVLHFSCRSFVYKNCMAASSDDQPLFLTAISIKAGFSEEWHL</sequence>
<comment type="caution">
    <text evidence="2">The sequence shown here is derived from an EMBL/GenBank/DDBJ whole genome shotgun (WGS) entry which is preliminary data.</text>
</comment>
<reference evidence="2 3" key="1">
    <citation type="submission" date="2021-06" db="EMBL/GenBank/DDBJ databases">
        <title>Caerostris extrusa draft genome.</title>
        <authorList>
            <person name="Kono N."/>
            <person name="Arakawa K."/>
        </authorList>
    </citation>
    <scope>NUCLEOTIDE SEQUENCE [LARGE SCALE GENOMIC DNA]</scope>
</reference>
<keyword evidence="1" id="KW-0472">Membrane</keyword>
<keyword evidence="1" id="KW-1133">Transmembrane helix</keyword>
<evidence type="ECO:0000313" key="2">
    <source>
        <dbReference type="EMBL" id="GIY70469.1"/>
    </source>
</evidence>
<proteinExistence type="predicted"/>
<keyword evidence="3" id="KW-1185">Reference proteome</keyword>